<proteinExistence type="predicted"/>
<protein>
    <submittedName>
        <fullName evidence="2">(rape) hypothetical protein</fullName>
    </submittedName>
</protein>
<dbReference type="EMBL" id="HG994366">
    <property type="protein sequence ID" value="CAF1920972.1"/>
    <property type="molecule type" value="Genomic_DNA"/>
</dbReference>
<feature type="compositionally biased region" description="Polar residues" evidence="1">
    <location>
        <begin position="69"/>
        <end position="97"/>
    </location>
</feature>
<sequence length="242" mass="26780">MDQVRIECSLIPLNLYNLQSTLSRLFGVIKDGVNGTQRVIVVTKKKKIPKILLVFIPDGGVHALHRSTTETFKSPSTELSRGSKSPDTNEPTPQTLTAAKRLKSPTAQGPNHHVLPSTKALRDETRPDGEEALGTAIPYEPSAIGEDKFPPRGLTCGFVTASPSSSNREQPPRLRRATRAKSFPRGPSYIRSNRNARGREKYHHLSPEKTILSRCSVSGRGRSPRTPARHRTPDSRSFLHPR</sequence>
<feature type="compositionally biased region" description="Basic and acidic residues" evidence="1">
    <location>
        <begin position="120"/>
        <end position="129"/>
    </location>
</feature>
<feature type="compositionally biased region" description="Basic and acidic residues" evidence="1">
    <location>
        <begin position="197"/>
        <end position="207"/>
    </location>
</feature>
<evidence type="ECO:0000256" key="1">
    <source>
        <dbReference type="SAM" id="MobiDB-lite"/>
    </source>
</evidence>
<organism evidence="2">
    <name type="scientific">Brassica napus</name>
    <name type="common">Rape</name>
    <dbReference type="NCBI Taxonomy" id="3708"/>
    <lineage>
        <taxon>Eukaryota</taxon>
        <taxon>Viridiplantae</taxon>
        <taxon>Streptophyta</taxon>
        <taxon>Embryophyta</taxon>
        <taxon>Tracheophyta</taxon>
        <taxon>Spermatophyta</taxon>
        <taxon>Magnoliopsida</taxon>
        <taxon>eudicotyledons</taxon>
        <taxon>Gunneridae</taxon>
        <taxon>Pentapetalae</taxon>
        <taxon>rosids</taxon>
        <taxon>malvids</taxon>
        <taxon>Brassicales</taxon>
        <taxon>Brassicaceae</taxon>
        <taxon>Brassiceae</taxon>
        <taxon>Brassica</taxon>
    </lineage>
</organism>
<name>A0A816K840_BRANA</name>
<feature type="region of interest" description="Disordered" evidence="1">
    <location>
        <begin position="67"/>
        <end position="242"/>
    </location>
</feature>
<gene>
    <name evidence="2" type="ORF">DARMORV10_C02P58960.1</name>
</gene>
<dbReference type="AlphaFoldDB" id="A0A816K840"/>
<evidence type="ECO:0000313" key="2">
    <source>
        <dbReference type="EMBL" id="CAF1920972.1"/>
    </source>
</evidence>
<dbReference type="Proteomes" id="UP001295469">
    <property type="component" value="Chromosome C02"/>
</dbReference>
<accession>A0A816K840</accession>
<reference evidence="2" key="1">
    <citation type="submission" date="2021-01" db="EMBL/GenBank/DDBJ databases">
        <authorList>
            <consortium name="Genoscope - CEA"/>
            <person name="William W."/>
        </authorList>
    </citation>
    <scope>NUCLEOTIDE SEQUENCE</scope>
</reference>